<feature type="transmembrane region" description="Helical" evidence="1">
    <location>
        <begin position="234"/>
        <end position="250"/>
    </location>
</feature>
<dbReference type="NCBIfam" id="NF033580">
    <property type="entry name" value="transpos_IS5_3"/>
    <property type="match status" value="1"/>
</dbReference>
<name>A0ABT1EY53_9PROT</name>
<evidence type="ECO:0000259" key="2">
    <source>
        <dbReference type="Pfam" id="PF01609"/>
    </source>
</evidence>
<evidence type="ECO:0000313" key="4">
    <source>
        <dbReference type="EMBL" id="MCP1246880.1"/>
    </source>
</evidence>
<evidence type="ECO:0000259" key="3">
    <source>
        <dbReference type="Pfam" id="PF13340"/>
    </source>
</evidence>
<reference evidence="4 5" key="1">
    <citation type="submission" date="2022-06" db="EMBL/GenBank/DDBJ databases">
        <title>Acetobacer genomes from food samples.</title>
        <authorList>
            <person name="Sombolestani A."/>
        </authorList>
    </citation>
    <scope>NUCLEOTIDE SEQUENCE [LARGE SCALE GENOMIC DNA]</scope>
    <source>
        <strain evidence="4 5">R-83281</strain>
    </source>
</reference>
<dbReference type="Pfam" id="PF13340">
    <property type="entry name" value="DUF4096"/>
    <property type="match status" value="1"/>
</dbReference>
<proteinExistence type="predicted"/>
<dbReference type="InterPro" id="IPR025161">
    <property type="entry name" value="IS402-like_dom"/>
</dbReference>
<keyword evidence="1" id="KW-1133">Transmembrane helix</keyword>
<feature type="domain" description="Insertion element IS402-like" evidence="3">
    <location>
        <begin position="6"/>
        <end position="79"/>
    </location>
</feature>
<dbReference type="RefSeq" id="WP_253550885.1">
    <property type="nucleotide sequence ID" value="NZ_JAMYZR010000034.1"/>
</dbReference>
<gene>
    <name evidence="4" type="ORF">NKW54_13160</name>
</gene>
<dbReference type="Pfam" id="PF01609">
    <property type="entry name" value="DDE_Tnp_1"/>
    <property type="match status" value="1"/>
</dbReference>
<organism evidence="4 5">
    <name type="scientific">Acetobacter cerevisiae</name>
    <dbReference type="NCBI Taxonomy" id="178900"/>
    <lineage>
        <taxon>Bacteria</taxon>
        <taxon>Pseudomonadati</taxon>
        <taxon>Pseudomonadota</taxon>
        <taxon>Alphaproteobacteria</taxon>
        <taxon>Acetobacterales</taxon>
        <taxon>Acetobacteraceae</taxon>
        <taxon>Acetobacter</taxon>
    </lineage>
</organism>
<keyword evidence="5" id="KW-1185">Reference proteome</keyword>
<keyword evidence="1" id="KW-0472">Membrane</keyword>
<dbReference type="EMBL" id="JAMYZR010000034">
    <property type="protein sequence ID" value="MCP1246880.1"/>
    <property type="molecule type" value="Genomic_DNA"/>
</dbReference>
<evidence type="ECO:0000313" key="5">
    <source>
        <dbReference type="Proteomes" id="UP001523543"/>
    </source>
</evidence>
<comment type="caution">
    <text evidence="4">The sequence shown here is derived from an EMBL/GenBank/DDBJ whole genome shotgun (WGS) entry which is preliminary data.</text>
</comment>
<sequence>MKRYELSTAQWEQIRVLLPGKASDPGRTGSDNRLFVNGCLWVLRSGAHWCDLPERYGNWKTVHRRFSRWCHAGVWERVFTALTADRDNAYLMIDSTIVRAHQHAATGKGGGAQNQALGRSRGGLTTKIHMLADALGRPLRFIITGGQVHDATQASSLLEGQTAGAVIADKAYDSNGFREKIAVMNAEAVIPSKRNRKVFIPHDQALYKDRNRIERCFNRLKHFRRFATRYDRRTIHFTGFIYLAAAMIWIA</sequence>
<dbReference type="Proteomes" id="UP001523543">
    <property type="component" value="Unassembled WGS sequence"/>
</dbReference>
<dbReference type="InterPro" id="IPR002559">
    <property type="entry name" value="Transposase_11"/>
</dbReference>
<keyword evidence="1" id="KW-0812">Transmembrane</keyword>
<protein>
    <submittedName>
        <fullName evidence="4">IS5 family transposase</fullName>
    </submittedName>
</protein>
<evidence type="ECO:0000256" key="1">
    <source>
        <dbReference type="SAM" id="Phobius"/>
    </source>
</evidence>
<accession>A0ABT1EY53</accession>
<dbReference type="PANTHER" id="PTHR30007">
    <property type="entry name" value="PHP DOMAIN PROTEIN"/>
    <property type="match status" value="1"/>
</dbReference>
<dbReference type="PANTHER" id="PTHR30007:SF1">
    <property type="entry name" value="BLR1914 PROTEIN"/>
    <property type="match status" value="1"/>
</dbReference>
<feature type="domain" description="Transposase IS4-like" evidence="2">
    <location>
        <begin position="92"/>
        <end position="246"/>
    </location>
</feature>